<evidence type="ECO:0000256" key="4">
    <source>
        <dbReference type="ARBA" id="ARBA00022692"/>
    </source>
</evidence>
<dbReference type="EMBL" id="JAVBVO010000002">
    <property type="protein sequence ID" value="MDZ5757622.1"/>
    <property type="molecule type" value="Genomic_DNA"/>
</dbReference>
<evidence type="ECO:0000256" key="2">
    <source>
        <dbReference type="ARBA" id="ARBA00022448"/>
    </source>
</evidence>
<dbReference type="InterPro" id="IPR000390">
    <property type="entry name" value="Small_drug/metabolite_transptr"/>
</dbReference>
<dbReference type="InterPro" id="IPR037185">
    <property type="entry name" value="EmrE-like"/>
</dbReference>
<dbReference type="Pfam" id="PF00893">
    <property type="entry name" value="Multi_Drug_Res"/>
    <property type="match status" value="1"/>
</dbReference>
<evidence type="ECO:0000256" key="5">
    <source>
        <dbReference type="ARBA" id="ARBA00022989"/>
    </source>
</evidence>
<dbReference type="SUPFAM" id="SSF103481">
    <property type="entry name" value="Multidrug resistance efflux transporter EmrE"/>
    <property type="match status" value="1"/>
</dbReference>
<dbReference type="GO" id="GO:0005886">
    <property type="term" value="C:plasma membrane"/>
    <property type="evidence" value="ECO:0007669"/>
    <property type="project" value="UniProtKB-SubCell"/>
</dbReference>
<evidence type="ECO:0000313" key="9">
    <source>
        <dbReference type="EMBL" id="MDZ5757622.1"/>
    </source>
</evidence>
<evidence type="ECO:0000256" key="3">
    <source>
        <dbReference type="ARBA" id="ARBA00022475"/>
    </source>
</evidence>
<evidence type="ECO:0000256" key="7">
    <source>
        <dbReference type="RuleBase" id="RU003942"/>
    </source>
</evidence>
<evidence type="ECO:0000256" key="6">
    <source>
        <dbReference type="ARBA" id="ARBA00023136"/>
    </source>
</evidence>
<keyword evidence="5 8" id="KW-1133">Transmembrane helix</keyword>
<accession>A0AAW9K2F9</accession>
<dbReference type="Proteomes" id="UP001290462">
    <property type="component" value="Unassembled WGS sequence"/>
</dbReference>
<keyword evidence="2" id="KW-0813">Transport</keyword>
<dbReference type="GO" id="GO:0022857">
    <property type="term" value="F:transmembrane transporter activity"/>
    <property type="evidence" value="ECO:0007669"/>
    <property type="project" value="InterPro"/>
</dbReference>
<evidence type="ECO:0000256" key="8">
    <source>
        <dbReference type="SAM" id="Phobius"/>
    </source>
</evidence>
<dbReference type="FunFam" id="1.10.3730.20:FF:000001">
    <property type="entry name" value="Quaternary ammonium compound resistance transporter SugE"/>
    <property type="match status" value="1"/>
</dbReference>
<comment type="subcellular location">
    <subcellularLocation>
        <location evidence="1 7">Cell membrane</location>
        <topology evidence="1 7">Multi-pass membrane protein</topology>
    </subcellularLocation>
</comment>
<evidence type="ECO:0000313" key="10">
    <source>
        <dbReference type="Proteomes" id="UP001290462"/>
    </source>
</evidence>
<dbReference type="AlphaFoldDB" id="A0AAW9K2F9"/>
<organism evidence="9 10">
    <name type="scientific">Carnobacterium maltaromaticum</name>
    <name type="common">Carnobacterium piscicola</name>
    <dbReference type="NCBI Taxonomy" id="2751"/>
    <lineage>
        <taxon>Bacteria</taxon>
        <taxon>Bacillati</taxon>
        <taxon>Bacillota</taxon>
        <taxon>Bacilli</taxon>
        <taxon>Lactobacillales</taxon>
        <taxon>Carnobacteriaceae</taxon>
        <taxon>Carnobacterium</taxon>
    </lineage>
</organism>
<feature type="transmembrane region" description="Helical" evidence="8">
    <location>
        <begin position="29"/>
        <end position="46"/>
    </location>
</feature>
<keyword evidence="3" id="KW-1003">Cell membrane</keyword>
<proteinExistence type="inferred from homology"/>
<evidence type="ECO:0000256" key="1">
    <source>
        <dbReference type="ARBA" id="ARBA00004651"/>
    </source>
</evidence>
<dbReference type="Gene3D" id="1.10.3730.20">
    <property type="match status" value="1"/>
</dbReference>
<feature type="transmembrane region" description="Helical" evidence="8">
    <location>
        <begin position="53"/>
        <end position="78"/>
    </location>
</feature>
<comment type="similarity">
    <text evidence="7">Belongs to the drug/metabolite transporter (DMT) superfamily. Small multidrug resistance (SMR) (TC 2.A.7.1) family.</text>
</comment>
<reference evidence="9" key="1">
    <citation type="submission" date="2023-08" db="EMBL/GenBank/DDBJ databases">
        <title>Genomic characterization of piscicolin 126 produced by Carnobacterium maltaromaticum CM22 strain isolated from salmon (Salmo salar).</title>
        <authorList>
            <person name="Gonzalez-Gragera E."/>
            <person name="Garcia-Lopez J.D."/>
            <person name="Teso-Perez C."/>
            <person name="Gimenez-Hernandez I."/>
            <person name="Peralta-Sanchez J.M."/>
            <person name="Valdivia E."/>
            <person name="Montalban-Lopez M."/>
            <person name="Martin-Platero A.M."/>
            <person name="Banos A."/>
            <person name="Martinez-Bueno M."/>
        </authorList>
    </citation>
    <scope>NUCLEOTIDE SEQUENCE</scope>
    <source>
        <strain evidence="9">CM22</strain>
    </source>
</reference>
<dbReference type="PANTHER" id="PTHR30561">
    <property type="entry name" value="SMR FAMILY PROTON-DEPENDENT DRUG EFFLUX TRANSPORTER SUGE"/>
    <property type="match status" value="1"/>
</dbReference>
<dbReference type="InterPro" id="IPR045324">
    <property type="entry name" value="Small_multidrug_res"/>
</dbReference>
<protein>
    <submittedName>
        <fullName evidence="9">Multidrug efflux SMR transporter</fullName>
    </submittedName>
</protein>
<name>A0AAW9K2F9_CARML</name>
<dbReference type="GeneID" id="83607068"/>
<comment type="caution">
    <text evidence="9">The sequence shown here is derived from an EMBL/GenBank/DDBJ whole genome shotgun (WGS) entry which is preliminary data.</text>
</comment>
<dbReference type="PANTHER" id="PTHR30561:SF21">
    <property type="entry name" value="MOLECULAR CHAPERONE"/>
    <property type="match status" value="1"/>
</dbReference>
<gene>
    <name evidence="9" type="ORF">RAK27_03020</name>
</gene>
<sequence>MEWIYLIAAGICEIIWAYYLDASYGFSKLIPSIIAIVFIVISFIFLEKAMKKLGVGVAYAVFTGIGTAGTAIMGMLFLGESVSLLKITALSLLLVGILGLKLSEGGEA</sequence>
<keyword evidence="6 8" id="KW-0472">Membrane</keyword>
<dbReference type="RefSeq" id="WP_010054509.1">
    <property type="nucleotide sequence ID" value="NZ_BJOJ01000065.1"/>
</dbReference>
<keyword evidence="4 7" id="KW-0812">Transmembrane</keyword>